<keyword evidence="2" id="KW-1185">Reference proteome</keyword>
<evidence type="ECO:0000313" key="2">
    <source>
        <dbReference type="Proteomes" id="UP001595279"/>
    </source>
</evidence>
<name>A0ABV7CR50_9BACI</name>
<reference evidence="2" key="1">
    <citation type="journal article" date="2019" name="Int. J. Syst. Evol. Microbiol.">
        <title>The Global Catalogue of Microorganisms (GCM) 10K type strain sequencing project: providing services to taxonomists for standard genome sequencing and annotation.</title>
        <authorList>
            <consortium name="The Broad Institute Genomics Platform"/>
            <consortium name="The Broad Institute Genome Sequencing Center for Infectious Disease"/>
            <person name="Wu L."/>
            <person name="Ma J."/>
        </authorList>
    </citation>
    <scope>NUCLEOTIDE SEQUENCE [LARGE SCALE GENOMIC DNA]</scope>
    <source>
        <strain evidence="2">KCTC 13128</strain>
    </source>
</reference>
<sequence length="52" mass="5801">MAGRLNVNWSGYNRTGCSILIRIDILIVTMIGRFSKDMGICIEKIGVEAIEE</sequence>
<dbReference type="RefSeq" id="WP_390266889.1">
    <property type="nucleotide sequence ID" value="NZ_JBHRSA010000003.1"/>
</dbReference>
<gene>
    <name evidence="1" type="ORF">ACFOGI_00715</name>
</gene>
<comment type="caution">
    <text evidence="1">The sequence shown here is derived from an EMBL/GenBank/DDBJ whole genome shotgun (WGS) entry which is preliminary data.</text>
</comment>
<accession>A0ABV7CR50</accession>
<organism evidence="1 2">
    <name type="scientific">Virgibacillus xinjiangensis</name>
    <dbReference type="NCBI Taxonomy" id="393090"/>
    <lineage>
        <taxon>Bacteria</taxon>
        <taxon>Bacillati</taxon>
        <taxon>Bacillota</taxon>
        <taxon>Bacilli</taxon>
        <taxon>Bacillales</taxon>
        <taxon>Bacillaceae</taxon>
        <taxon>Virgibacillus</taxon>
    </lineage>
</organism>
<proteinExistence type="predicted"/>
<dbReference type="EMBL" id="JBHRSA010000003">
    <property type="protein sequence ID" value="MFC3038773.1"/>
    <property type="molecule type" value="Genomic_DNA"/>
</dbReference>
<evidence type="ECO:0000313" key="1">
    <source>
        <dbReference type="EMBL" id="MFC3038773.1"/>
    </source>
</evidence>
<dbReference type="Proteomes" id="UP001595279">
    <property type="component" value="Unassembled WGS sequence"/>
</dbReference>
<protein>
    <submittedName>
        <fullName evidence="1">Uncharacterized protein</fullName>
    </submittedName>
</protein>